<dbReference type="Proteomes" id="UP000256269">
    <property type="component" value="Unassembled WGS sequence"/>
</dbReference>
<dbReference type="PANTHER" id="PTHR34075">
    <property type="entry name" value="BLR3430 PROTEIN"/>
    <property type="match status" value="1"/>
</dbReference>
<comment type="caution">
    <text evidence="3">The sequence shown here is derived from an EMBL/GenBank/DDBJ whole genome shotgun (WGS) entry which is preliminary data.</text>
</comment>
<dbReference type="Gene3D" id="6.10.30.10">
    <property type="match status" value="2"/>
</dbReference>
<evidence type="ECO:0008006" key="5">
    <source>
        <dbReference type="Google" id="ProtNLM"/>
    </source>
</evidence>
<dbReference type="InterPro" id="IPR052513">
    <property type="entry name" value="Thioester_dehydratase-like"/>
</dbReference>
<dbReference type="InterPro" id="IPR022002">
    <property type="entry name" value="ChsH2_Znr"/>
</dbReference>
<dbReference type="AlphaFoldDB" id="A0A3E0GUF8"/>
<dbReference type="EMBL" id="QUNO01000027">
    <property type="protein sequence ID" value="REH28492.1"/>
    <property type="molecule type" value="Genomic_DNA"/>
</dbReference>
<dbReference type="SUPFAM" id="SSF50249">
    <property type="entry name" value="Nucleic acid-binding proteins"/>
    <property type="match status" value="2"/>
</dbReference>
<organism evidence="3 4">
    <name type="scientific">Kutzneria buriramensis</name>
    <dbReference type="NCBI Taxonomy" id="1045776"/>
    <lineage>
        <taxon>Bacteria</taxon>
        <taxon>Bacillati</taxon>
        <taxon>Actinomycetota</taxon>
        <taxon>Actinomycetes</taxon>
        <taxon>Pseudonocardiales</taxon>
        <taxon>Pseudonocardiaceae</taxon>
        <taxon>Kutzneria</taxon>
    </lineage>
</organism>
<dbReference type="OrthoDB" id="5124195at2"/>
<feature type="domain" description="ChsH2 rubredoxin-like zinc ribbon" evidence="2">
    <location>
        <begin position="188"/>
        <end position="218"/>
    </location>
</feature>
<evidence type="ECO:0000259" key="2">
    <source>
        <dbReference type="Pfam" id="PF12172"/>
    </source>
</evidence>
<evidence type="ECO:0000259" key="1">
    <source>
        <dbReference type="Pfam" id="PF01796"/>
    </source>
</evidence>
<dbReference type="RefSeq" id="WP_116181515.1">
    <property type="nucleotide sequence ID" value="NZ_CP144375.1"/>
</dbReference>
<evidence type="ECO:0000313" key="3">
    <source>
        <dbReference type="EMBL" id="REH28492.1"/>
    </source>
</evidence>
<reference evidence="3 4" key="1">
    <citation type="submission" date="2018-08" db="EMBL/GenBank/DDBJ databases">
        <title>Genomic Encyclopedia of Archaeal and Bacterial Type Strains, Phase II (KMG-II): from individual species to whole genera.</title>
        <authorList>
            <person name="Goeker M."/>
        </authorList>
    </citation>
    <scope>NUCLEOTIDE SEQUENCE [LARGE SCALE GENOMIC DNA]</scope>
    <source>
        <strain evidence="3 4">DSM 45791</strain>
    </source>
</reference>
<dbReference type="Pfam" id="PF01796">
    <property type="entry name" value="OB_ChsH2_C"/>
    <property type="match status" value="2"/>
</dbReference>
<feature type="domain" description="ChsH2 C-terminal OB-fold" evidence="1">
    <location>
        <begin position="223"/>
        <end position="288"/>
    </location>
</feature>
<accession>A0A3E0GUF8</accession>
<gene>
    <name evidence="3" type="ORF">BCF44_12772</name>
</gene>
<dbReference type="InterPro" id="IPR002878">
    <property type="entry name" value="ChsH2_C"/>
</dbReference>
<keyword evidence="4" id="KW-1185">Reference proteome</keyword>
<dbReference type="InterPro" id="IPR012340">
    <property type="entry name" value="NA-bd_OB-fold"/>
</dbReference>
<evidence type="ECO:0000313" key="4">
    <source>
        <dbReference type="Proteomes" id="UP000256269"/>
    </source>
</evidence>
<sequence>MVTISSEPLSAPLNVGFDYTRSLGPVLGRFATGLRGHTIAGVRGSDGRVLVPPAEYDPVTAEKLTEFVDVGTEGVVQTWSWNAQPLDGQPLSHAFAWALVKLDGADTGLLHAVDAGSPDKMSTGMRVRVRWAAEPVGSIRDIECFEPLDAEPVERQPVVGDDVTMLTTPIHLRYDHTASPEESRYLRGLAEGKLLGQRCPACDKVYIPPRGSCPTDGVPTEDEVELPDHGVVTTFCVVNVPFLGQRIKPPYVAAYILLDGADIPFLHLVLGCDAAEVRMGMRVRAQWRPRDQWGTTLENIDHFEPSGEPDAPYESYAQHL</sequence>
<proteinExistence type="predicted"/>
<dbReference type="Pfam" id="PF12172">
    <property type="entry name" value="zf-ChsH2"/>
    <property type="match status" value="1"/>
</dbReference>
<protein>
    <recommendedName>
        <fullName evidence="5">OB-fold protein</fullName>
    </recommendedName>
</protein>
<feature type="domain" description="ChsH2 C-terminal OB-fold" evidence="1">
    <location>
        <begin position="68"/>
        <end position="131"/>
    </location>
</feature>
<dbReference type="PANTHER" id="PTHR34075:SF5">
    <property type="entry name" value="BLR3430 PROTEIN"/>
    <property type="match status" value="1"/>
</dbReference>
<name>A0A3E0GUF8_9PSEU</name>